<dbReference type="GeneID" id="36574804"/>
<dbReference type="PANTHER" id="PTHR21068">
    <property type="entry name" value="SPARTIN"/>
    <property type="match status" value="1"/>
</dbReference>
<dbReference type="RefSeq" id="XP_024720138.1">
    <property type="nucleotide sequence ID" value="XM_024866723.1"/>
</dbReference>
<dbReference type="InParanoid" id="A0A2T3AZP6"/>
<protein>
    <recommendedName>
        <fullName evidence="2">Senescence domain-containing protein</fullName>
    </recommendedName>
</protein>
<name>A0A2T3AZP6_AMORE</name>
<dbReference type="PANTHER" id="PTHR21068:SF43">
    <property type="entry name" value="SPARTIN"/>
    <property type="match status" value="1"/>
</dbReference>
<sequence length="494" mass="51850">MVPTSSPFAGLSSADPQSQTPEEDFYLHLHLPPELDLPLPATTQIYHQPPSSYLIPRWDIGPESGAFTRIEFPSIGEGRVSQEDVDTFETILAQCTAFLERAPPPRGARPSKSKSAEESIPPYDPSAFKPGEGYVQGSSSSHAGGQIVLVDEENGSVVGELGEGFNVVEDSKMKSGSKDPVEITLPEDGSQNISVAPASAKYLEMAMHPAYKNSTLVSKAAVASRLIVTTSGYVSKTLQTQADNFTQKTKPASKPLTFTPTTHARIRKVHTFSEGAAGLSAKTVGQVTKYAQNLGATLAKRGQSQRGTRGIGPDGKPIEDYKPGLLNKSMMAFSTIADGIDQAGRNLLASTSTAATTVVSHKYGPEAGAISRSIGGGFKNVGLVYIDAAGVSRRAIVKSVAKGMVVGKVRGGGDLIVGGGDGGRASPVPSATEKPMNWKEREASEGRYTDDASIMSGGRASPEVVGYGRAAPPSYATGVGETIEGQRAARDTKH</sequence>
<feature type="region of interest" description="Disordered" evidence="1">
    <location>
        <begin position="1"/>
        <end position="20"/>
    </location>
</feature>
<feature type="region of interest" description="Disordered" evidence="1">
    <location>
        <begin position="417"/>
        <end position="466"/>
    </location>
</feature>
<dbReference type="InterPro" id="IPR045036">
    <property type="entry name" value="Spartin-like"/>
</dbReference>
<dbReference type="STRING" id="857342.A0A2T3AZP6"/>
<evidence type="ECO:0000313" key="3">
    <source>
        <dbReference type="EMBL" id="PSS16630.1"/>
    </source>
</evidence>
<reference evidence="3 4" key="1">
    <citation type="journal article" date="2018" name="New Phytol.">
        <title>Comparative genomics and transcriptomics depict ericoid mycorrhizal fungi as versatile saprotrophs and plant mutualists.</title>
        <authorList>
            <person name="Martino E."/>
            <person name="Morin E."/>
            <person name="Grelet G.A."/>
            <person name="Kuo A."/>
            <person name="Kohler A."/>
            <person name="Daghino S."/>
            <person name="Barry K.W."/>
            <person name="Cichocki N."/>
            <person name="Clum A."/>
            <person name="Dockter R.B."/>
            <person name="Hainaut M."/>
            <person name="Kuo R.C."/>
            <person name="LaButti K."/>
            <person name="Lindahl B.D."/>
            <person name="Lindquist E.A."/>
            <person name="Lipzen A."/>
            <person name="Khouja H.R."/>
            <person name="Magnuson J."/>
            <person name="Murat C."/>
            <person name="Ohm R.A."/>
            <person name="Singer S.W."/>
            <person name="Spatafora J.W."/>
            <person name="Wang M."/>
            <person name="Veneault-Fourrey C."/>
            <person name="Henrissat B."/>
            <person name="Grigoriev I.V."/>
            <person name="Martin F.M."/>
            <person name="Perotto S."/>
        </authorList>
    </citation>
    <scope>NUCLEOTIDE SEQUENCE [LARGE SCALE GENOMIC DNA]</scope>
    <source>
        <strain evidence="3 4">ATCC 22711</strain>
    </source>
</reference>
<proteinExistence type="predicted"/>
<dbReference type="InterPro" id="IPR009686">
    <property type="entry name" value="Senescence/spartin_C"/>
</dbReference>
<evidence type="ECO:0000259" key="2">
    <source>
        <dbReference type="Pfam" id="PF06911"/>
    </source>
</evidence>
<gene>
    <name evidence="3" type="ORF">M430DRAFT_35345</name>
</gene>
<feature type="region of interest" description="Disordered" evidence="1">
    <location>
        <begin position="299"/>
        <end position="318"/>
    </location>
</feature>
<feature type="region of interest" description="Disordered" evidence="1">
    <location>
        <begin position="99"/>
        <end position="141"/>
    </location>
</feature>
<accession>A0A2T3AZP6</accession>
<dbReference type="Pfam" id="PF06911">
    <property type="entry name" value="Senescence"/>
    <property type="match status" value="1"/>
</dbReference>
<keyword evidence="4" id="KW-1185">Reference proteome</keyword>
<evidence type="ECO:0000256" key="1">
    <source>
        <dbReference type="SAM" id="MobiDB-lite"/>
    </source>
</evidence>
<evidence type="ECO:0000313" key="4">
    <source>
        <dbReference type="Proteomes" id="UP000241818"/>
    </source>
</evidence>
<dbReference type="Proteomes" id="UP000241818">
    <property type="component" value="Unassembled WGS sequence"/>
</dbReference>
<feature type="domain" description="Senescence" evidence="2">
    <location>
        <begin position="214"/>
        <end position="402"/>
    </location>
</feature>
<feature type="region of interest" description="Disordered" evidence="1">
    <location>
        <begin position="475"/>
        <end position="494"/>
    </location>
</feature>
<dbReference type="GO" id="GO:0051301">
    <property type="term" value="P:cell division"/>
    <property type="evidence" value="ECO:0007669"/>
    <property type="project" value="TreeGrafter"/>
</dbReference>
<feature type="compositionally biased region" description="Basic and acidic residues" evidence="1">
    <location>
        <begin position="436"/>
        <end position="450"/>
    </location>
</feature>
<dbReference type="OrthoDB" id="20821at2759"/>
<dbReference type="AlphaFoldDB" id="A0A2T3AZP6"/>
<dbReference type="EMBL" id="KZ679012">
    <property type="protein sequence ID" value="PSS16630.1"/>
    <property type="molecule type" value="Genomic_DNA"/>
</dbReference>
<organism evidence="3 4">
    <name type="scientific">Amorphotheca resinae ATCC 22711</name>
    <dbReference type="NCBI Taxonomy" id="857342"/>
    <lineage>
        <taxon>Eukaryota</taxon>
        <taxon>Fungi</taxon>
        <taxon>Dikarya</taxon>
        <taxon>Ascomycota</taxon>
        <taxon>Pezizomycotina</taxon>
        <taxon>Leotiomycetes</taxon>
        <taxon>Helotiales</taxon>
        <taxon>Amorphothecaceae</taxon>
        <taxon>Amorphotheca</taxon>
    </lineage>
</organism>
<dbReference type="GO" id="GO:0005886">
    <property type="term" value="C:plasma membrane"/>
    <property type="evidence" value="ECO:0007669"/>
    <property type="project" value="TreeGrafter"/>
</dbReference>